<sequence length="126" mass="14783">MFDWYYRVILNYTNFSGRARRQEYWYFTLVNVLVNLVMGIIDRVIGNLMQIDNFGFFGVIYALFIMIPSIAVTVRRLHDSGRTGWWALIAFVPIIGILVLLYFLIQDSEEGANQYGENPKLQSFRK</sequence>
<name>A0ABQ5Y8X4_9VIBR</name>
<dbReference type="PANTHER" id="PTHR34980:SF2">
    <property type="entry name" value="INNER MEMBRANE PROTEIN YHAH-RELATED"/>
    <property type="match status" value="1"/>
</dbReference>
<gene>
    <name evidence="2" type="primary">yhaH</name>
    <name evidence="2" type="ORF">GCM10007906_44960</name>
</gene>
<keyword evidence="1" id="KW-0472">Membrane</keyword>
<evidence type="ECO:0000313" key="2">
    <source>
        <dbReference type="EMBL" id="GLR06908.1"/>
    </source>
</evidence>
<evidence type="ECO:0000313" key="3">
    <source>
        <dbReference type="Proteomes" id="UP001156669"/>
    </source>
</evidence>
<accession>A0ABQ5Y8X4</accession>
<dbReference type="InterPro" id="IPR008523">
    <property type="entry name" value="DUF805"/>
</dbReference>
<reference evidence="3" key="1">
    <citation type="journal article" date="2019" name="Int. J. Syst. Evol. Microbiol.">
        <title>The Global Catalogue of Microorganisms (GCM) 10K type strain sequencing project: providing services to taxonomists for standard genome sequencing and annotation.</title>
        <authorList>
            <consortium name="The Broad Institute Genomics Platform"/>
            <consortium name="The Broad Institute Genome Sequencing Center for Infectious Disease"/>
            <person name="Wu L."/>
            <person name="Ma J."/>
        </authorList>
    </citation>
    <scope>NUCLEOTIDE SEQUENCE [LARGE SCALE GENOMIC DNA]</scope>
    <source>
        <strain evidence="3">NBRC 110633</strain>
    </source>
</reference>
<feature type="transmembrane region" description="Helical" evidence="1">
    <location>
        <begin position="84"/>
        <end position="105"/>
    </location>
</feature>
<comment type="caution">
    <text evidence="2">The sequence shown here is derived from an EMBL/GenBank/DDBJ whole genome shotgun (WGS) entry which is preliminary data.</text>
</comment>
<dbReference type="PANTHER" id="PTHR34980">
    <property type="entry name" value="INNER MEMBRANE PROTEIN-RELATED-RELATED"/>
    <property type="match status" value="1"/>
</dbReference>
<keyword evidence="1" id="KW-1133">Transmembrane helix</keyword>
<organism evidence="2 3">
    <name type="scientific">Vibrio hyugaensis</name>
    <dbReference type="NCBI Taxonomy" id="1534743"/>
    <lineage>
        <taxon>Bacteria</taxon>
        <taxon>Pseudomonadati</taxon>
        <taxon>Pseudomonadota</taxon>
        <taxon>Gammaproteobacteria</taxon>
        <taxon>Vibrionales</taxon>
        <taxon>Vibrionaceae</taxon>
        <taxon>Vibrio</taxon>
    </lineage>
</organism>
<dbReference type="RefSeq" id="WP_045396356.1">
    <property type="nucleotide sequence ID" value="NZ_BBLD01000008.1"/>
</dbReference>
<keyword evidence="1" id="KW-0812">Transmembrane</keyword>
<evidence type="ECO:0000256" key="1">
    <source>
        <dbReference type="SAM" id="Phobius"/>
    </source>
</evidence>
<protein>
    <submittedName>
        <fullName evidence="2">DUF805 domain-containing protein</fullName>
    </submittedName>
</protein>
<keyword evidence="3" id="KW-1185">Reference proteome</keyword>
<feature type="transmembrane region" description="Helical" evidence="1">
    <location>
        <begin position="24"/>
        <end position="41"/>
    </location>
</feature>
<feature type="transmembrane region" description="Helical" evidence="1">
    <location>
        <begin position="53"/>
        <end position="72"/>
    </location>
</feature>
<dbReference type="EMBL" id="BSOE01000058">
    <property type="protein sequence ID" value="GLR06908.1"/>
    <property type="molecule type" value="Genomic_DNA"/>
</dbReference>
<proteinExistence type="predicted"/>
<dbReference type="Proteomes" id="UP001156669">
    <property type="component" value="Unassembled WGS sequence"/>
</dbReference>
<dbReference type="Pfam" id="PF05656">
    <property type="entry name" value="DUF805"/>
    <property type="match status" value="1"/>
</dbReference>